<dbReference type="Gene3D" id="1.10.287.130">
    <property type="match status" value="1"/>
</dbReference>
<dbReference type="InterPro" id="IPR036890">
    <property type="entry name" value="HATPase_C_sf"/>
</dbReference>
<dbReference type="InterPro" id="IPR036097">
    <property type="entry name" value="HisK_dim/P_sf"/>
</dbReference>
<dbReference type="SMART" id="SM00387">
    <property type="entry name" value="HATPase_c"/>
    <property type="match status" value="1"/>
</dbReference>
<name>A0A7V8VFB2_9BACT</name>
<evidence type="ECO:0000313" key="6">
    <source>
        <dbReference type="EMBL" id="MBA2226978.1"/>
    </source>
</evidence>
<dbReference type="InterPro" id="IPR003661">
    <property type="entry name" value="HisK_dim/P_dom"/>
</dbReference>
<feature type="compositionally biased region" description="Gly residues" evidence="4">
    <location>
        <begin position="15"/>
        <end position="26"/>
    </location>
</feature>
<dbReference type="SMART" id="SM00065">
    <property type="entry name" value="GAF"/>
    <property type="match status" value="1"/>
</dbReference>
<keyword evidence="3" id="KW-0597">Phosphoprotein</keyword>
<organism evidence="6 7">
    <name type="scientific">Thermogemmata fonticola</name>
    <dbReference type="NCBI Taxonomy" id="2755323"/>
    <lineage>
        <taxon>Bacteria</taxon>
        <taxon>Pseudomonadati</taxon>
        <taxon>Planctomycetota</taxon>
        <taxon>Planctomycetia</taxon>
        <taxon>Gemmatales</taxon>
        <taxon>Gemmataceae</taxon>
        <taxon>Thermogemmata</taxon>
    </lineage>
</organism>
<dbReference type="SUPFAM" id="SSF47384">
    <property type="entry name" value="Homodimeric domain of signal transducing histidine kinase"/>
    <property type="match status" value="1"/>
</dbReference>
<dbReference type="CDD" id="cd00082">
    <property type="entry name" value="HisKA"/>
    <property type="match status" value="1"/>
</dbReference>
<keyword evidence="6" id="KW-0808">Transferase</keyword>
<keyword evidence="7" id="KW-1185">Reference proteome</keyword>
<accession>A0A7V8VFB2</accession>
<feature type="region of interest" description="Disordered" evidence="4">
    <location>
        <begin position="1"/>
        <end position="47"/>
    </location>
</feature>
<dbReference type="Gene3D" id="3.30.450.40">
    <property type="match status" value="1"/>
</dbReference>
<dbReference type="Pfam" id="PF01590">
    <property type="entry name" value="GAF"/>
    <property type="match status" value="1"/>
</dbReference>
<dbReference type="InterPro" id="IPR004358">
    <property type="entry name" value="Sig_transdc_His_kin-like_C"/>
</dbReference>
<comment type="caution">
    <text evidence="6">The sequence shown here is derived from an EMBL/GenBank/DDBJ whole genome shotgun (WGS) entry which is preliminary data.</text>
</comment>
<dbReference type="Gene3D" id="3.30.565.10">
    <property type="entry name" value="Histidine kinase-like ATPase, C-terminal domain"/>
    <property type="match status" value="1"/>
</dbReference>
<evidence type="ECO:0000256" key="1">
    <source>
        <dbReference type="ARBA" id="ARBA00000085"/>
    </source>
</evidence>
<feature type="domain" description="Histidine kinase" evidence="5">
    <location>
        <begin position="244"/>
        <end position="460"/>
    </location>
</feature>
<dbReference type="InterPro" id="IPR005467">
    <property type="entry name" value="His_kinase_dom"/>
</dbReference>
<reference evidence="6 7" key="1">
    <citation type="submission" date="2020-07" db="EMBL/GenBank/DDBJ databases">
        <title>Thermogemmata thermophila gen. nov., sp. nov., a novel moderate thermophilic planctomycete from a Kamchatka hot spring.</title>
        <authorList>
            <person name="Elcheninov A.G."/>
            <person name="Podosokorskaya O.A."/>
            <person name="Kovaleva O.L."/>
            <person name="Novikov A."/>
            <person name="Bonch-Osmolovskaya E.A."/>
            <person name="Toshchakov S.V."/>
            <person name="Kublanov I.V."/>
        </authorList>
    </citation>
    <scope>NUCLEOTIDE SEQUENCE [LARGE SCALE GENOMIC DNA]</scope>
    <source>
        <strain evidence="6 7">2918</strain>
    </source>
</reference>
<protein>
    <recommendedName>
        <fullName evidence="2">histidine kinase</fullName>
        <ecNumber evidence="2">2.7.13.3</ecNumber>
    </recommendedName>
</protein>
<proteinExistence type="predicted"/>
<dbReference type="InterPro" id="IPR029016">
    <property type="entry name" value="GAF-like_dom_sf"/>
</dbReference>
<keyword evidence="6" id="KW-0418">Kinase</keyword>
<gene>
    <name evidence="6" type="ORF">H0921_12475</name>
</gene>
<dbReference type="PANTHER" id="PTHR43065:SF42">
    <property type="entry name" value="TWO-COMPONENT SENSOR PPRA"/>
    <property type="match status" value="1"/>
</dbReference>
<dbReference type="PROSITE" id="PS50109">
    <property type="entry name" value="HIS_KIN"/>
    <property type="match status" value="1"/>
</dbReference>
<dbReference type="Pfam" id="PF02518">
    <property type="entry name" value="HATPase_c"/>
    <property type="match status" value="1"/>
</dbReference>
<evidence type="ECO:0000259" key="5">
    <source>
        <dbReference type="PROSITE" id="PS50109"/>
    </source>
</evidence>
<comment type="catalytic activity">
    <reaction evidence="1">
        <text>ATP + protein L-histidine = ADP + protein N-phospho-L-histidine.</text>
        <dbReference type="EC" id="2.7.13.3"/>
    </reaction>
</comment>
<dbReference type="SUPFAM" id="SSF55781">
    <property type="entry name" value="GAF domain-like"/>
    <property type="match status" value="1"/>
</dbReference>
<evidence type="ECO:0000256" key="4">
    <source>
        <dbReference type="SAM" id="MobiDB-lite"/>
    </source>
</evidence>
<evidence type="ECO:0000256" key="2">
    <source>
        <dbReference type="ARBA" id="ARBA00012438"/>
    </source>
</evidence>
<dbReference type="GO" id="GO:0000155">
    <property type="term" value="F:phosphorelay sensor kinase activity"/>
    <property type="evidence" value="ECO:0007669"/>
    <property type="project" value="InterPro"/>
</dbReference>
<dbReference type="RefSeq" id="WP_194538575.1">
    <property type="nucleotide sequence ID" value="NZ_JACEFB010000009.1"/>
</dbReference>
<sequence length="472" mass="51183">MFRGVEASPFAPEGGSSGSGDLGGSSSGPPPSAGGRTDSSGAETSPPLRATEAARLALSRVADDTSLSLLQVFQRICEIAADTLEVERVSVWLISEDRQQFRCVNLFERSQREHSVGPCLQVADFPIYFSAIRERRALPCELVQSDPRTIELRDQYLVPLGITSMLDAPIFLGDEVIGVVCHEHVGPPREWPTEARDFAMSVADAAGFRLKLAEGLLGQAVARNHAEALPEGDRYSLVGRLAAGVAHDFRNLLTVILGNASLIARRSDVPAEVIQRAEQILEVGERGAQLIRHLLEFGREPAGQPRLISLSQTLQHFLPLLQTGVGKVYPIEFRPAAAQDWVWVDPGHLERVVMNLVLNAREAMPKGGTIEMRVSIEHTSDGLGPAGYYVCLEVRDRGVGIPAEQLPQIFELGFTTKSNGGSGLGLAIVRRLVERAGGFIRVDSRPGEGSTFRVYWPRVTGHDLGKSNPGPK</sequence>
<dbReference type="SMART" id="SM00388">
    <property type="entry name" value="HisKA"/>
    <property type="match status" value="1"/>
</dbReference>
<dbReference type="Proteomes" id="UP000542342">
    <property type="component" value="Unassembled WGS sequence"/>
</dbReference>
<dbReference type="PRINTS" id="PR00344">
    <property type="entry name" value="BCTRLSENSOR"/>
</dbReference>
<dbReference type="InterPro" id="IPR003594">
    <property type="entry name" value="HATPase_dom"/>
</dbReference>
<dbReference type="Pfam" id="PF00512">
    <property type="entry name" value="HisKA"/>
    <property type="match status" value="1"/>
</dbReference>
<dbReference type="InterPro" id="IPR003018">
    <property type="entry name" value="GAF"/>
</dbReference>
<evidence type="ECO:0000313" key="7">
    <source>
        <dbReference type="Proteomes" id="UP000542342"/>
    </source>
</evidence>
<evidence type="ECO:0000256" key="3">
    <source>
        <dbReference type="ARBA" id="ARBA00022553"/>
    </source>
</evidence>
<dbReference type="SUPFAM" id="SSF55874">
    <property type="entry name" value="ATPase domain of HSP90 chaperone/DNA topoisomerase II/histidine kinase"/>
    <property type="match status" value="1"/>
</dbReference>
<dbReference type="EC" id="2.7.13.3" evidence="2"/>
<dbReference type="EMBL" id="JACEFB010000009">
    <property type="protein sequence ID" value="MBA2226978.1"/>
    <property type="molecule type" value="Genomic_DNA"/>
</dbReference>
<dbReference type="PANTHER" id="PTHR43065">
    <property type="entry name" value="SENSOR HISTIDINE KINASE"/>
    <property type="match status" value="1"/>
</dbReference>
<dbReference type="AlphaFoldDB" id="A0A7V8VFB2"/>